<reference evidence="1" key="1">
    <citation type="journal article" date="2020" name="Nature">
        <title>Giant virus diversity and host interactions through global metagenomics.</title>
        <authorList>
            <person name="Schulz F."/>
            <person name="Roux S."/>
            <person name="Paez-Espino D."/>
            <person name="Jungbluth S."/>
            <person name="Walsh D.A."/>
            <person name="Denef V.J."/>
            <person name="McMahon K.D."/>
            <person name="Konstantinidis K.T."/>
            <person name="Eloe-Fadrosh E.A."/>
            <person name="Kyrpides N.C."/>
            <person name="Woyke T."/>
        </authorList>
    </citation>
    <scope>NUCLEOTIDE SEQUENCE</scope>
    <source>
        <strain evidence="1">GVMAG-M-3300025880-75</strain>
    </source>
</reference>
<evidence type="ECO:0000313" key="1">
    <source>
        <dbReference type="EMBL" id="QHU02267.1"/>
    </source>
</evidence>
<sequence length="462" mass="54977">MAFDSQSPIHKTKIDFDNWFAFQKTNAEQIKDPLDNQFDWWYWCGFKSKEEKDNAILKYNEFKSMLPTNLSQILRSNNLDDKTKLLVILKKAAIKDGETDEYVETLFNSMTQLAVDIPRSGKPLEETGSADKIYEMCFNVMFAIYSIELKKNIYDDYLQGESFMLVQILSILLDYKDKSEDEIECLLYHIYHTLLFKLHIKKMIFTMPRDITQMSSNNGKIPHFVFFNWLFIVMFIKKNKNKFKKLINGKNKKEIDDMFSETISRGSLISWYQKIHLINKTDFKEIIGNVLVNKSTPMFFAYMISYWSNYAKKQGELWDDIDFDRGDNNLSMFWDRYAKIKSEKLFKQSLIDINDDFDSIYGYFKEHFEKVVLNCTRESFTNITISSFDTQDKYYKWNFKLPRKFIKNNKIWDVKYTDPIHDEKVAQIGAIMGGRRKNKKIIKKSKTLKKSNKKFNRSITLR</sequence>
<proteinExistence type="predicted"/>
<dbReference type="AlphaFoldDB" id="A0A6C0JCI0"/>
<protein>
    <submittedName>
        <fullName evidence="1">Uncharacterized protein</fullName>
    </submittedName>
</protein>
<dbReference type="EMBL" id="MN740355">
    <property type="protein sequence ID" value="QHU02267.1"/>
    <property type="molecule type" value="Genomic_DNA"/>
</dbReference>
<accession>A0A6C0JCI0</accession>
<name>A0A6C0JCI0_9ZZZZ</name>
<organism evidence="1">
    <name type="scientific">viral metagenome</name>
    <dbReference type="NCBI Taxonomy" id="1070528"/>
    <lineage>
        <taxon>unclassified sequences</taxon>
        <taxon>metagenomes</taxon>
        <taxon>organismal metagenomes</taxon>
    </lineage>
</organism>